<name>A0AAN8MPZ9_9PEZI</name>
<sequence length="79" mass="8523">MAPRSRTPHIAHVPSELHWPDRQTQILSCPHKVPPPHLSGSCPPDYNQTTARIQIDLAAGEVSHGSLDSPATLASTVKL</sequence>
<proteinExistence type="predicted"/>
<dbReference type="Proteomes" id="UP001313282">
    <property type="component" value="Unassembled WGS sequence"/>
</dbReference>
<gene>
    <name evidence="1" type="ORF">TWF718_003211</name>
</gene>
<evidence type="ECO:0000313" key="1">
    <source>
        <dbReference type="EMBL" id="KAK6331020.1"/>
    </source>
</evidence>
<reference evidence="1 2" key="1">
    <citation type="submission" date="2019-10" db="EMBL/GenBank/DDBJ databases">
        <authorList>
            <person name="Palmer J.M."/>
        </authorList>
    </citation>
    <scope>NUCLEOTIDE SEQUENCE [LARGE SCALE GENOMIC DNA]</scope>
    <source>
        <strain evidence="1 2">TWF718</strain>
    </source>
</reference>
<dbReference type="AlphaFoldDB" id="A0AAN8MPZ9"/>
<organism evidence="1 2">
    <name type="scientific">Orbilia javanica</name>
    <dbReference type="NCBI Taxonomy" id="47235"/>
    <lineage>
        <taxon>Eukaryota</taxon>
        <taxon>Fungi</taxon>
        <taxon>Dikarya</taxon>
        <taxon>Ascomycota</taxon>
        <taxon>Pezizomycotina</taxon>
        <taxon>Orbiliomycetes</taxon>
        <taxon>Orbiliales</taxon>
        <taxon>Orbiliaceae</taxon>
        <taxon>Orbilia</taxon>
    </lineage>
</organism>
<dbReference type="EMBL" id="JAVHNR010000011">
    <property type="protein sequence ID" value="KAK6331020.1"/>
    <property type="molecule type" value="Genomic_DNA"/>
</dbReference>
<comment type="caution">
    <text evidence="1">The sequence shown here is derived from an EMBL/GenBank/DDBJ whole genome shotgun (WGS) entry which is preliminary data.</text>
</comment>
<evidence type="ECO:0000313" key="2">
    <source>
        <dbReference type="Proteomes" id="UP001313282"/>
    </source>
</evidence>
<protein>
    <submittedName>
        <fullName evidence="1">Uncharacterized protein</fullName>
    </submittedName>
</protein>
<keyword evidence="2" id="KW-1185">Reference proteome</keyword>
<accession>A0AAN8MPZ9</accession>